<evidence type="ECO:0000256" key="2">
    <source>
        <dbReference type="ARBA" id="ARBA00022692"/>
    </source>
</evidence>
<dbReference type="GO" id="GO:0008610">
    <property type="term" value="P:lipid biosynthetic process"/>
    <property type="evidence" value="ECO:0007669"/>
    <property type="project" value="InterPro"/>
</dbReference>
<feature type="domain" description="Fatty acid hydroxylase" evidence="6">
    <location>
        <begin position="206"/>
        <end position="339"/>
    </location>
</feature>
<keyword evidence="8" id="KW-1185">Reference proteome</keyword>
<dbReference type="GO" id="GO:0016020">
    <property type="term" value="C:membrane"/>
    <property type="evidence" value="ECO:0007669"/>
    <property type="project" value="UniProtKB-SubCell"/>
</dbReference>
<feature type="transmembrane region" description="Helical" evidence="5">
    <location>
        <begin position="193"/>
        <end position="217"/>
    </location>
</feature>
<evidence type="ECO:0000256" key="4">
    <source>
        <dbReference type="ARBA" id="ARBA00023136"/>
    </source>
</evidence>
<dbReference type="Pfam" id="PF04116">
    <property type="entry name" value="FA_hydroxylase"/>
    <property type="match status" value="1"/>
</dbReference>
<protein>
    <recommendedName>
        <fullName evidence="6">Fatty acid hydroxylase domain-containing protein</fullName>
    </recommendedName>
</protein>
<dbReference type="RefSeq" id="XP_022582652.1">
    <property type="nucleotide sequence ID" value="XM_022730443.1"/>
</dbReference>
<organism evidence="7 8">
    <name type="scientific">Penicilliopsis zonata CBS 506.65</name>
    <dbReference type="NCBI Taxonomy" id="1073090"/>
    <lineage>
        <taxon>Eukaryota</taxon>
        <taxon>Fungi</taxon>
        <taxon>Dikarya</taxon>
        <taxon>Ascomycota</taxon>
        <taxon>Pezizomycotina</taxon>
        <taxon>Eurotiomycetes</taxon>
        <taxon>Eurotiomycetidae</taxon>
        <taxon>Eurotiales</taxon>
        <taxon>Aspergillaceae</taxon>
        <taxon>Penicilliopsis</taxon>
    </lineage>
</organism>
<dbReference type="GO" id="GO:0005506">
    <property type="term" value="F:iron ion binding"/>
    <property type="evidence" value="ECO:0007669"/>
    <property type="project" value="InterPro"/>
</dbReference>
<name>A0A1L9SLJ0_9EURO</name>
<dbReference type="Proteomes" id="UP000184188">
    <property type="component" value="Unassembled WGS sequence"/>
</dbReference>
<dbReference type="InterPro" id="IPR050307">
    <property type="entry name" value="Sterol_Desaturase_Related"/>
</dbReference>
<dbReference type="EMBL" id="KV878339">
    <property type="protein sequence ID" value="OJJ48142.1"/>
    <property type="molecule type" value="Genomic_DNA"/>
</dbReference>
<evidence type="ECO:0000256" key="3">
    <source>
        <dbReference type="ARBA" id="ARBA00022989"/>
    </source>
</evidence>
<evidence type="ECO:0000313" key="8">
    <source>
        <dbReference type="Proteomes" id="UP000184188"/>
    </source>
</evidence>
<evidence type="ECO:0000256" key="5">
    <source>
        <dbReference type="SAM" id="Phobius"/>
    </source>
</evidence>
<dbReference type="AlphaFoldDB" id="A0A1L9SLJ0"/>
<dbReference type="VEuPathDB" id="FungiDB:ASPZODRAFT_92448"/>
<dbReference type="STRING" id="1073090.A0A1L9SLJ0"/>
<evidence type="ECO:0000256" key="1">
    <source>
        <dbReference type="ARBA" id="ARBA00004370"/>
    </source>
</evidence>
<dbReference type="PANTHER" id="PTHR11863">
    <property type="entry name" value="STEROL DESATURASE"/>
    <property type="match status" value="1"/>
</dbReference>
<dbReference type="InterPro" id="IPR006694">
    <property type="entry name" value="Fatty_acid_hydroxylase"/>
</dbReference>
<dbReference type="GO" id="GO:0016491">
    <property type="term" value="F:oxidoreductase activity"/>
    <property type="evidence" value="ECO:0007669"/>
    <property type="project" value="InterPro"/>
</dbReference>
<proteinExistence type="predicted"/>
<dbReference type="OrthoDB" id="408954at2759"/>
<keyword evidence="2 5" id="KW-0812">Transmembrane</keyword>
<evidence type="ECO:0000313" key="7">
    <source>
        <dbReference type="EMBL" id="OJJ48142.1"/>
    </source>
</evidence>
<keyword evidence="3 5" id="KW-1133">Transmembrane helix</keyword>
<dbReference type="GeneID" id="34616907"/>
<sequence>MAFADLPPLSSYDVYEKAPLLSFVSDKALAIMLPPISYAVFSILWEWIDRSELLTKYKLYPPEEMTKRNRISKWECLRGVVAYHVMQIAVTVALTWNDDGKTYGGQEQFYILRWASKLRILQHMLPSLLALFGVDSLAWSSKVQATSPTLSAVLSGGDYTGLKNNATATGSLLAQSVPLVQGFAPWEIVGGKALYYILVPAFQLWMCFFIADTWFYFGHRMMHNYKWLYKNFHSMHHRLYITYAFGAVYSHPVEGFLVDTIAFTLGVVLSNLSIRQGMVFNVLATWKALVDHCGYALPWDPFELVTAADSKFHDVHHQTWGLKSNFALFFTFWDQLLGTAKESRYGRETMIKADDKIEE</sequence>
<keyword evidence="4 5" id="KW-0472">Membrane</keyword>
<comment type="subcellular location">
    <subcellularLocation>
        <location evidence="1">Membrane</location>
    </subcellularLocation>
</comment>
<feature type="transmembrane region" description="Helical" evidence="5">
    <location>
        <begin position="28"/>
        <end position="48"/>
    </location>
</feature>
<reference evidence="8" key="1">
    <citation type="journal article" date="2017" name="Genome Biol.">
        <title>Comparative genomics reveals high biological diversity and specific adaptations in the industrially and medically important fungal genus Aspergillus.</title>
        <authorList>
            <person name="de Vries R.P."/>
            <person name="Riley R."/>
            <person name="Wiebenga A."/>
            <person name="Aguilar-Osorio G."/>
            <person name="Amillis S."/>
            <person name="Uchima C.A."/>
            <person name="Anderluh G."/>
            <person name="Asadollahi M."/>
            <person name="Askin M."/>
            <person name="Barry K."/>
            <person name="Battaglia E."/>
            <person name="Bayram O."/>
            <person name="Benocci T."/>
            <person name="Braus-Stromeyer S.A."/>
            <person name="Caldana C."/>
            <person name="Canovas D."/>
            <person name="Cerqueira G.C."/>
            <person name="Chen F."/>
            <person name="Chen W."/>
            <person name="Choi C."/>
            <person name="Clum A."/>
            <person name="Dos Santos R.A."/>
            <person name="Damasio A.R."/>
            <person name="Diallinas G."/>
            <person name="Emri T."/>
            <person name="Fekete E."/>
            <person name="Flipphi M."/>
            <person name="Freyberg S."/>
            <person name="Gallo A."/>
            <person name="Gournas C."/>
            <person name="Habgood R."/>
            <person name="Hainaut M."/>
            <person name="Harispe M.L."/>
            <person name="Henrissat B."/>
            <person name="Hilden K.S."/>
            <person name="Hope R."/>
            <person name="Hossain A."/>
            <person name="Karabika E."/>
            <person name="Karaffa L."/>
            <person name="Karanyi Z."/>
            <person name="Krasevec N."/>
            <person name="Kuo A."/>
            <person name="Kusch H."/>
            <person name="LaButti K."/>
            <person name="Lagendijk E.L."/>
            <person name="Lapidus A."/>
            <person name="Levasseur A."/>
            <person name="Lindquist E."/>
            <person name="Lipzen A."/>
            <person name="Logrieco A.F."/>
            <person name="MacCabe A."/>
            <person name="Maekelae M.R."/>
            <person name="Malavazi I."/>
            <person name="Melin P."/>
            <person name="Meyer V."/>
            <person name="Mielnichuk N."/>
            <person name="Miskei M."/>
            <person name="Molnar A.P."/>
            <person name="Mule G."/>
            <person name="Ngan C.Y."/>
            <person name="Orejas M."/>
            <person name="Orosz E."/>
            <person name="Ouedraogo J.P."/>
            <person name="Overkamp K.M."/>
            <person name="Park H.-S."/>
            <person name="Perrone G."/>
            <person name="Piumi F."/>
            <person name="Punt P.J."/>
            <person name="Ram A.F."/>
            <person name="Ramon A."/>
            <person name="Rauscher S."/>
            <person name="Record E."/>
            <person name="Riano-Pachon D.M."/>
            <person name="Robert V."/>
            <person name="Roehrig J."/>
            <person name="Ruller R."/>
            <person name="Salamov A."/>
            <person name="Salih N.S."/>
            <person name="Samson R.A."/>
            <person name="Sandor E."/>
            <person name="Sanguinetti M."/>
            <person name="Schuetze T."/>
            <person name="Sepcic K."/>
            <person name="Shelest E."/>
            <person name="Sherlock G."/>
            <person name="Sophianopoulou V."/>
            <person name="Squina F.M."/>
            <person name="Sun H."/>
            <person name="Susca A."/>
            <person name="Todd R.B."/>
            <person name="Tsang A."/>
            <person name="Unkles S.E."/>
            <person name="van de Wiele N."/>
            <person name="van Rossen-Uffink D."/>
            <person name="Oliveira J.V."/>
            <person name="Vesth T.C."/>
            <person name="Visser J."/>
            <person name="Yu J.-H."/>
            <person name="Zhou M."/>
            <person name="Andersen M.R."/>
            <person name="Archer D.B."/>
            <person name="Baker S.E."/>
            <person name="Benoit I."/>
            <person name="Brakhage A.A."/>
            <person name="Braus G.H."/>
            <person name="Fischer R."/>
            <person name="Frisvad J.C."/>
            <person name="Goldman G.H."/>
            <person name="Houbraken J."/>
            <person name="Oakley B."/>
            <person name="Pocsi I."/>
            <person name="Scazzocchio C."/>
            <person name="Seiboth B."/>
            <person name="vanKuyk P.A."/>
            <person name="Wortman J."/>
            <person name="Dyer P.S."/>
            <person name="Grigoriev I.V."/>
        </authorList>
    </citation>
    <scope>NUCLEOTIDE SEQUENCE [LARGE SCALE GENOMIC DNA]</scope>
    <source>
        <strain evidence="8">CBS 506.65</strain>
    </source>
</reference>
<evidence type="ECO:0000259" key="6">
    <source>
        <dbReference type="Pfam" id="PF04116"/>
    </source>
</evidence>
<gene>
    <name evidence="7" type="ORF">ASPZODRAFT_92448</name>
</gene>
<accession>A0A1L9SLJ0</accession>